<dbReference type="GO" id="GO:0071880">
    <property type="term" value="P:adenylate cyclase-activating adrenergic receptor signaling pathway"/>
    <property type="evidence" value="ECO:0007669"/>
    <property type="project" value="TreeGrafter"/>
</dbReference>
<comment type="subcellular location">
    <subcellularLocation>
        <location evidence="1">Cell membrane</location>
        <topology evidence="1">Multi-pass membrane protein</topology>
    </subcellularLocation>
</comment>
<dbReference type="PROSITE" id="PS50262">
    <property type="entry name" value="G_PROTEIN_RECEP_F1_2"/>
    <property type="match status" value="1"/>
</dbReference>
<keyword evidence="7 10" id="KW-0472">Membrane</keyword>
<comment type="similarity">
    <text evidence="2">Belongs to the G-protein coupled receptor 1 family.</text>
</comment>
<reference evidence="12" key="1">
    <citation type="submission" date="2020-11" db="EMBL/GenBank/DDBJ databases">
        <authorList>
            <person name="Tran Van P."/>
        </authorList>
    </citation>
    <scope>NUCLEOTIDE SEQUENCE</scope>
</reference>
<dbReference type="Gene3D" id="1.20.1070.10">
    <property type="entry name" value="Rhodopsin 7-helix transmembrane proteins"/>
    <property type="match status" value="1"/>
</dbReference>
<dbReference type="EMBL" id="OE839419">
    <property type="protein sequence ID" value="CAD7587149.1"/>
    <property type="molecule type" value="Genomic_DNA"/>
</dbReference>
<dbReference type="PANTHER" id="PTHR24248:SF134">
    <property type="entry name" value="OCTOPAMINE RECEPTOR BETA-1R"/>
    <property type="match status" value="1"/>
</dbReference>
<dbReference type="PRINTS" id="PR00237">
    <property type="entry name" value="GPCRRHODOPSN"/>
</dbReference>
<dbReference type="InterPro" id="IPR017452">
    <property type="entry name" value="GPCR_Rhodpsn_7TM"/>
</dbReference>
<evidence type="ECO:0000313" key="12">
    <source>
        <dbReference type="EMBL" id="CAD7587149.1"/>
    </source>
</evidence>
<name>A0A7R9JQ63_TIMGE</name>
<sequence>MKLSGPIIASTGDTTPGNASHYHVTDTSTMTTVFLNSSAVGGGGGGNKSWSEAQDVASEVSPVFTWDVILTIILKSSVMGFVIMAALFGNLLVIVSVMRHRKLRVITNYFVVSLALADMLVALCAMCF</sequence>
<feature type="domain" description="G-protein coupled receptors family 1 profile" evidence="11">
    <location>
        <begin position="89"/>
        <end position="128"/>
    </location>
</feature>
<evidence type="ECO:0000256" key="3">
    <source>
        <dbReference type="ARBA" id="ARBA00022475"/>
    </source>
</evidence>
<dbReference type="PANTHER" id="PTHR24248">
    <property type="entry name" value="ADRENERGIC RECEPTOR-RELATED G-PROTEIN COUPLED RECEPTOR"/>
    <property type="match status" value="1"/>
</dbReference>
<evidence type="ECO:0000256" key="8">
    <source>
        <dbReference type="ARBA" id="ARBA00023170"/>
    </source>
</evidence>
<dbReference type="Pfam" id="PF00001">
    <property type="entry name" value="7tm_1"/>
    <property type="match status" value="1"/>
</dbReference>
<evidence type="ECO:0000256" key="6">
    <source>
        <dbReference type="ARBA" id="ARBA00023040"/>
    </source>
</evidence>
<dbReference type="GO" id="GO:0005886">
    <property type="term" value="C:plasma membrane"/>
    <property type="evidence" value="ECO:0007669"/>
    <property type="project" value="UniProtKB-SubCell"/>
</dbReference>
<evidence type="ECO:0000256" key="5">
    <source>
        <dbReference type="ARBA" id="ARBA00022989"/>
    </source>
</evidence>
<evidence type="ECO:0000256" key="7">
    <source>
        <dbReference type="ARBA" id="ARBA00023136"/>
    </source>
</evidence>
<evidence type="ECO:0000256" key="2">
    <source>
        <dbReference type="ARBA" id="ARBA00010663"/>
    </source>
</evidence>
<feature type="transmembrane region" description="Helical" evidence="10">
    <location>
        <begin position="68"/>
        <end position="94"/>
    </location>
</feature>
<keyword evidence="5 10" id="KW-1133">Transmembrane helix</keyword>
<evidence type="ECO:0000259" key="11">
    <source>
        <dbReference type="PROSITE" id="PS50262"/>
    </source>
</evidence>
<organism evidence="12">
    <name type="scientific">Timema genevievae</name>
    <name type="common">Walking stick</name>
    <dbReference type="NCBI Taxonomy" id="629358"/>
    <lineage>
        <taxon>Eukaryota</taxon>
        <taxon>Metazoa</taxon>
        <taxon>Ecdysozoa</taxon>
        <taxon>Arthropoda</taxon>
        <taxon>Hexapoda</taxon>
        <taxon>Insecta</taxon>
        <taxon>Pterygota</taxon>
        <taxon>Neoptera</taxon>
        <taxon>Polyneoptera</taxon>
        <taxon>Phasmatodea</taxon>
        <taxon>Timematodea</taxon>
        <taxon>Timematoidea</taxon>
        <taxon>Timematidae</taxon>
        <taxon>Timema</taxon>
    </lineage>
</organism>
<keyword evidence="9" id="KW-0807">Transducer</keyword>
<keyword evidence="6" id="KW-0297">G-protein coupled receptor</keyword>
<keyword evidence="3" id="KW-1003">Cell membrane</keyword>
<dbReference type="SUPFAM" id="SSF81321">
    <property type="entry name" value="Family A G protein-coupled receptor-like"/>
    <property type="match status" value="1"/>
</dbReference>
<proteinExistence type="inferred from homology"/>
<dbReference type="AlphaFoldDB" id="A0A7R9JQ63"/>
<gene>
    <name evidence="12" type="ORF">TGEB3V08_LOCUS1371</name>
</gene>
<feature type="transmembrane region" description="Helical" evidence="10">
    <location>
        <begin position="106"/>
        <end position="126"/>
    </location>
</feature>
<dbReference type="GO" id="GO:0043410">
    <property type="term" value="P:positive regulation of MAPK cascade"/>
    <property type="evidence" value="ECO:0007669"/>
    <property type="project" value="TreeGrafter"/>
</dbReference>
<dbReference type="InterPro" id="IPR000276">
    <property type="entry name" value="GPCR_Rhodpsn"/>
</dbReference>
<accession>A0A7R9JQ63</accession>
<evidence type="ECO:0000256" key="9">
    <source>
        <dbReference type="ARBA" id="ARBA00023224"/>
    </source>
</evidence>
<evidence type="ECO:0000256" key="10">
    <source>
        <dbReference type="SAM" id="Phobius"/>
    </source>
</evidence>
<keyword evidence="4 10" id="KW-0812">Transmembrane</keyword>
<evidence type="ECO:0000256" key="1">
    <source>
        <dbReference type="ARBA" id="ARBA00004651"/>
    </source>
</evidence>
<keyword evidence="8" id="KW-0675">Receptor</keyword>
<dbReference type="GO" id="GO:0004989">
    <property type="term" value="F:octopamine receptor activity"/>
    <property type="evidence" value="ECO:0007669"/>
    <property type="project" value="TreeGrafter"/>
</dbReference>
<evidence type="ECO:0000256" key="4">
    <source>
        <dbReference type="ARBA" id="ARBA00022692"/>
    </source>
</evidence>
<protein>
    <recommendedName>
        <fullName evidence="11">G-protein coupled receptors family 1 profile domain-containing protein</fullName>
    </recommendedName>
</protein>